<organism evidence="1 2">
    <name type="scientific">Nocardioides acrostichi</name>
    <dbReference type="NCBI Taxonomy" id="2784339"/>
    <lineage>
        <taxon>Bacteria</taxon>
        <taxon>Bacillati</taxon>
        <taxon>Actinomycetota</taxon>
        <taxon>Actinomycetes</taxon>
        <taxon>Propionibacteriales</taxon>
        <taxon>Nocardioidaceae</taxon>
        <taxon>Nocardioides</taxon>
    </lineage>
</organism>
<reference evidence="1" key="1">
    <citation type="submission" date="2020-11" db="EMBL/GenBank/DDBJ databases">
        <title>Nocardioides sp. CBS4Y-1, whole genome shotgun sequence.</title>
        <authorList>
            <person name="Tuo L."/>
        </authorList>
    </citation>
    <scope>NUCLEOTIDE SEQUENCE</scope>
    <source>
        <strain evidence="1">CBS4Y-1</strain>
    </source>
</reference>
<accession>A0A930Y6V5</accession>
<proteinExistence type="predicted"/>
<sequence>MRGPDEIPDQQIAVPADDPVVDGRLYAPPLTWWPTPVTTAWQWLRDGRPIDGADRATYKPRAGDRGHAVSVRITTSRRFYRDGVYESDARRIGWGRRPQATARPSFVTPALPGGVVRVSRGHWTQRPTDYTFTWSSDGRVLGHRRSLRVPRGLAGRLLTLEVVAHRAGHRDGRATVRTRVFRG</sequence>
<keyword evidence="2" id="KW-1185">Reference proteome</keyword>
<evidence type="ECO:0000313" key="2">
    <source>
        <dbReference type="Proteomes" id="UP000656804"/>
    </source>
</evidence>
<gene>
    <name evidence="1" type="ORF">ISG29_06550</name>
</gene>
<dbReference type="EMBL" id="JADIVZ010000002">
    <property type="protein sequence ID" value="MBF4161346.1"/>
    <property type="molecule type" value="Genomic_DNA"/>
</dbReference>
<dbReference type="RefSeq" id="WP_194502571.1">
    <property type="nucleotide sequence ID" value="NZ_JADIVZ010000002.1"/>
</dbReference>
<dbReference type="Proteomes" id="UP000656804">
    <property type="component" value="Unassembled WGS sequence"/>
</dbReference>
<dbReference type="AlphaFoldDB" id="A0A930Y6V5"/>
<comment type="caution">
    <text evidence="1">The sequence shown here is derived from an EMBL/GenBank/DDBJ whole genome shotgun (WGS) entry which is preliminary data.</text>
</comment>
<evidence type="ECO:0000313" key="1">
    <source>
        <dbReference type="EMBL" id="MBF4161346.1"/>
    </source>
</evidence>
<name>A0A930Y6V5_9ACTN</name>
<protein>
    <submittedName>
        <fullName evidence="1">Uncharacterized protein</fullName>
    </submittedName>
</protein>
<dbReference type="Gene3D" id="2.60.40.2700">
    <property type="match status" value="1"/>
</dbReference>